<evidence type="ECO:0000313" key="9">
    <source>
        <dbReference type="EMBL" id="MFC5469538.1"/>
    </source>
</evidence>
<reference evidence="10" key="1">
    <citation type="journal article" date="2019" name="Int. J. Syst. Evol. Microbiol.">
        <title>The Global Catalogue of Microorganisms (GCM) 10K type strain sequencing project: providing services to taxonomists for standard genome sequencing and annotation.</title>
        <authorList>
            <consortium name="The Broad Institute Genomics Platform"/>
            <consortium name="The Broad Institute Genome Sequencing Center for Infectious Disease"/>
            <person name="Wu L."/>
            <person name="Ma J."/>
        </authorList>
    </citation>
    <scope>NUCLEOTIDE SEQUENCE [LARGE SCALE GENOMIC DNA]</scope>
    <source>
        <strain evidence="10">CCUG 57113</strain>
    </source>
</reference>
<dbReference type="EMBL" id="JBHSMH010000038">
    <property type="protein sequence ID" value="MFC5469538.1"/>
    <property type="molecule type" value="Genomic_DNA"/>
</dbReference>
<evidence type="ECO:0000256" key="1">
    <source>
        <dbReference type="ARBA" id="ARBA00004651"/>
    </source>
</evidence>
<evidence type="ECO:0000313" key="10">
    <source>
        <dbReference type="Proteomes" id="UP001596105"/>
    </source>
</evidence>
<dbReference type="Proteomes" id="UP001596105">
    <property type="component" value="Unassembled WGS sequence"/>
</dbReference>
<keyword evidence="4 7" id="KW-0812">Transmembrane</keyword>
<dbReference type="RefSeq" id="WP_378082382.1">
    <property type="nucleotide sequence ID" value="NZ_JBHSMH010000038.1"/>
</dbReference>
<evidence type="ECO:0000256" key="4">
    <source>
        <dbReference type="ARBA" id="ARBA00022692"/>
    </source>
</evidence>
<comment type="subcellular location">
    <subcellularLocation>
        <location evidence="1 7">Cell membrane</location>
        <topology evidence="1 7">Multi-pass membrane protein</topology>
    </subcellularLocation>
</comment>
<feature type="transmembrane region" description="Helical" evidence="7">
    <location>
        <begin position="73"/>
        <end position="93"/>
    </location>
</feature>
<gene>
    <name evidence="9" type="ORF">ACFPPD_12465</name>
</gene>
<evidence type="ECO:0000259" key="8">
    <source>
        <dbReference type="PROSITE" id="PS50928"/>
    </source>
</evidence>
<feature type="domain" description="ABC transmembrane type-1" evidence="8">
    <location>
        <begin position="69"/>
        <end position="260"/>
    </location>
</feature>
<evidence type="ECO:0000256" key="6">
    <source>
        <dbReference type="ARBA" id="ARBA00023136"/>
    </source>
</evidence>
<evidence type="ECO:0000256" key="3">
    <source>
        <dbReference type="ARBA" id="ARBA00022475"/>
    </source>
</evidence>
<dbReference type="Gene3D" id="1.10.3720.10">
    <property type="entry name" value="MetI-like"/>
    <property type="match status" value="1"/>
</dbReference>
<protein>
    <submittedName>
        <fullName evidence="9">Carbohydrate ABC transporter permease</fullName>
    </submittedName>
</protein>
<feature type="transmembrane region" description="Helical" evidence="7">
    <location>
        <begin position="137"/>
        <end position="160"/>
    </location>
</feature>
<comment type="caution">
    <text evidence="9">The sequence shown here is derived from an EMBL/GenBank/DDBJ whole genome shotgun (WGS) entry which is preliminary data.</text>
</comment>
<sequence length="276" mass="30987">MMMNVRTTLVHLLLAVGIVAVIGPFAYMVLTSLTTDNYSLPSPQKLMTDTKTISNFTQAWGKNHFQLYFRNSLVVTGCTMLFSLTLSSCMAYAFARFEFPGKEKLFRLFIFTLFVPAIINIIPQFTILRSLRLVDSYSGLILLYVGSGLVGSTFFLRGFFERIPRELEESIVIDGGGRFTIFRSIYIPLSLPALGTLAIFSFQGTWDEFVVALTVMKSEAHRTLPIALQMFRGQYVSFYGLFFAASIIALVPTIAIFLVFQKQFVRANLSDGSLKT</sequence>
<dbReference type="InterPro" id="IPR035906">
    <property type="entry name" value="MetI-like_sf"/>
</dbReference>
<name>A0ABW0LY40_9BACL</name>
<comment type="similarity">
    <text evidence="7">Belongs to the binding-protein-dependent transport system permease family.</text>
</comment>
<feature type="transmembrane region" description="Helical" evidence="7">
    <location>
        <begin position="105"/>
        <end position="125"/>
    </location>
</feature>
<dbReference type="PANTHER" id="PTHR43744">
    <property type="entry name" value="ABC TRANSPORTER PERMEASE PROTEIN MG189-RELATED-RELATED"/>
    <property type="match status" value="1"/>
</dbReference>
<organism evidence="9 10">
    <name type="scientific">Cohnella suwonensis</name>
    <dbReference type="NCBI Taxonomy" id="696072"/>
    <lineage>
        <taxon>Bacteria</taxon>
        <taxon>Bacillati</taxon>
        <taxon>Bacillota</taxon>
        <taxon>Bacilli</taxon>
        <taxon>Bacillales</taxon>
        <taxon>Paenibacillaceae</taxon>
        <taxon>Cohnella</taxon>
    </lineage>
</organism>
<keyword evidence="5 7" id="KW-1133">Transmembrane helix</keyword>
<evidence type="ECO:0000256" key="2">
    <source>
        <dbReference type="ARBA" id="ARBA00022448"/>
    </source>
</evidence>
<proteinExistence type="inferred from homology"/>
<keyword evidence="2 7" id="KW-0813">Transport</keyword>
<dbReference type="PROSITE" id="PS50928">
    <property type="entry name" value="ABC_TM1"/>
    <property type="match status" value="1"/>
</dbReference>
<dbReference type="InterPro" id="IPR000515">
    <property type="entry name" value="MetI-like"/>
</dbReference>
<accession>A0ABW0LY40</accession>
<dbReference type="PANTHER" id="PTHR43744:SF8">
    <property type="entry name" value="SN-GLYCEROL-3-PHOSPHATE TRANSPORT SYSTEM PERMEASE PROTEIN UGPE"/>
    <property type="match status" value="1"/>
</dbReference>
<dbReference type="SUPFAM" id="SSF161098">
    <property type="entry name" value="MetI-like"/>
    <property type="match status" value="1"/>
</dbReference>
<evidence type="ECO:0000256" key="7">
    <source>
        <dbReference type="RuleBase" id="RU363032"/>
    </source>
</evidence>
<keyword evidence="10" id="KW-1185">Reference proteome</keyword>
<evidence type="ECO:0000256" key="5">
    <source>
        <dbReference type="ARBA" id="ARBA00022989"/>
    </source>
</evidence>
<feature type="transmembrane region" description="Helical" evidence="7">
    <location>
        <begin position="12"/>
        <end position="30"/>
    </location>
</feature>
<keyword evidence="3" id="KW-1003">Cell membrane</keyword>
<feature type="transmembrane region" description="Helical" evidence="7">
    <location>
        <begin position="238"/>
        <end position="260"/>
    </location>
</feature>
<dbReference type="CDD" id="cd06261">
    <property type="entry name" value="TM_PBP2"/>
    <property type="match status" value="1"/>
</dbReference>
<keyword evidence="6 7" id="KW-0472">Membrane</keyword>
<feature type="transmembrane region" description="Helical" evidence="7">
    <location>
        <begin position="181"/>
        <end position="202"/>
    </location>
</feature>
<dbReference type="Pfam" id="PF00528">
    <property type="entry name" value="BPD_transp_1"/>
    <property type="match status" value="1"/>
</dbReference>